<feature type="region of interest" description="Disordered" evidence="1">
    <location>
        <begin position="1"/>
        <end position="24"/>
    </location>
</feature>
<evidence type="ECO:0000256" key="1">
    <source>
        <dbReference type="SAM" id="MobiDB-lite"/>
    </source>
</evidence>
<name>A0AAJ0DP41_9PEZI</name>
<comment type="caution">
    <text evidence="2">The sequence shown here is derived from an EMBL/GenBank/DDBJ whole genome shotgun (WGS) entry which is preliminary data.</text>
</comment>
<dbReference type="EMBL" id="JAWDJX010000014">
    <property type="protein sequence ID" value="KAK3053910.1"/>
    <property type="molecule type" value="Genomic_DNA"/>
</dbReference>
<proteinExistence type="predicted"/>
<reference evidence="2" key="1">
    <citation type="submission" date="2023-04" db="EMBL/GenBank/DDBJ databases">
        <title>Black Yeasts Isolated from many extreme environments.</title>
        <authorList>
            <person name="Coleine C."/>
            <person name="Stajich J.E."/>
            <person name="Selbmann L."/>
        </authorList>
    </citation>
    <scope>NUCLEOTIDE SEQUENCE</scope>
    <source>
        <strain evidence="2">CCFEE 5312</strain>
    </source>
</reference>
<evidence type="ECO:0000313" key="3">
    <source>
        <dbReference type="Proteomes" id="UP001271007"/>
    </source>
</evidence>
<dbReference type="AlphaFoldDB" id="A0AAJ0DP41"/>
<gene>
    <name evidence="2" type="ORF">LTR09_005190</name>
</gene>
<dbReference type="Proteomes" id="UP001271007">
    <property type="component" value="Unassembled WGS sequence"/>
</dbReference>
<keyword evidence="3" id="KW-1185">Reference proteome</keyword>
<accession>A0AAJ0DP41</accession>
<organism evidence="2 3">
    <name type="scientific">Extremus antarcticus</name>
    <dbReference type="NCBI Taxonomy" id="702011"/>
    <lineage>
        <taxon>Eukaryota</taxon>
        <taxon>Fungi</taxon>
        <taxon>Dikarya</taxon>
        <taxon>Ascomycota</taxon>
        <taxon>Pezizomycotina</taxon>
        <taxon>Dothideomycetes</taxon>
        <taxon>Dothideomycetidae</taxon>
        <taxon>Mycosphaerellales</taxon>
        <taxon>Extremaceae</taxon>
        <taxon>Extremus</taxon>
    </lineage>
</organism>
<evidence type="ECO:0000313" key="2">
    <source>
        <dbReference type="EMBL" id="KAK3053910.1"/>
    </source>
</evidence>
<protein>
    <submittedName>
        <fullName evidence="2">Uncharacterized protein</fullName>
    </submittedName>
</protein>
<sequence length="227" mass="25251">MDYTKPLPRSPAREDSCGTAAETSTQPERCHVLATPPEYLWNDTTGAIIWCYALAQPGQWTTTSRGWKSKGRVALLRTSRFMNAEASPTLYDRATFVMAPACPALPSMTRRIRSTAEMAKLVRRVIIDIMPKDVVDSIQTIKEVCVLLEASSQPRRPPVVGAKVLNINDGWQLVNLRIFQKEAERCVASTTHPTTIGGTATARVWSAGLRKIEQKADVLLEQELKDR</sequence>